<feature type="region of interest" description="Disordered" evidence="1">
    <location>
        <begin position="1"/>
        <end position="40"/>
    </location>
</feature>
<feature type="compositionally biased region" description="Basic and acidic residues" evidence="1">
    <location>
        <begin position="1"/>
        <end position="14"/>
    </location>
</feature>
<dbReference type="PANTHER" id="PTHR31973:SF190">
    <property type="entry name" value="MULE TRANSPOSASE DOMAIN-CONTAINING PROTEIN"/>
    <property type="match status" value="1"/>
</dbReference>
<proteinExistence type="predicted"/>
<name>A0A9R1XJQ7_LACSA</name>
<evidence type="ECO:0000313" key="3">
    <source>
        <dbReference type="Proteomes" id="UP000235145"/>
    </source>
</evidence>
<sequence length="375" mass="42399">MESHIEVEFVKEPNMEPPIMEPFSEALGGSTDDSSDDDDSDFIMDEDNLLDDPEVHMQDIYLNIDDNLEWFGDALITIDNVVMFYEEMKVINIDVLQSESSSDEGKLSKRRNKIRVAERVHINDGTQVSDPFNIFQTFSSSQEAKHRIYLHAIETRRELDIINNDKNGVRVVCKGTIPDMGILETSWIGGPSKTSWKGGPSQRNINGGPSQTGEKGGPSKKKSAVRVDESNKCPWKLLMSDMKVFREKEKALETIRVDFGGQYSILRDYLLVVQSQHPNTTVKLQMDNSSNPTSDTMIFRLGKRDFLGLDGAFMKGPYPGMILNTMGLDGNNSTYPMTYGVVEPDNYKSWTWFLKNLGDNLDLTTNSNFTFITNR</sequence>
<comment type="caution">
    <text evidence="2">The sequence shown here is derived from an EMBL/GenBank/DDBJ whole genome shotgun (WGS) entry which is preliminary data.</text>
</comment>
<dbReference type="EMBL" id="NBSK02000004">
    <property type="protein sequence ID" value="KAJ0212404.1"/>
    <property type="molecule type" value="Genomic_DNA"/>
</dbReference>
<evidence type="ECO:0000313" key="2">
    <source>
        <dbReference type="EMBL" id="KAJ0212404.1"/>
    </source>
</evidence>
<evidence type="ECO:0008006" key="4">
    <source>
        <dbReference type="Google" id="ProtNLM"/>
    </source>
</evidence>
<organism evidence="2 3">
    <name type="scientific">Lactuca sativa</name>
    <name type="common">Garden lettuce</name>
    <dbReference type="NCBI Taxonomy" id="4236"/>
    <lineage>
        <taxon>Eukaryota</taxon>
        <taxon>Viridiplantae</taxon>
        <taxon>Streptophyta</taxon>
        <taxon>Embryophyta</taxon>
        <taxon>Tracheophyta</taxon>
        <taxon>Spermatophyta</taxon>
        <taxon>Magnoliopsida</taxon>
        <taxon>eudicotyledons</taxon>
        <taxon>Gunneridae</taxon>
        <taxon>Pentapetalae</taxon>
        <taxon>asterids</taxon>
        <taxon>campanulids</taxon>
        <taxon>Asterales</taxon>
        <taxon>Asteraceae</taxon>
        <taxon>Cichorioideae</taxon>
        <taxon>Cichorieae</taxon>
        <taxon>Lactucinae</taxon>
        <taxon>Lactuca</taxon>
    </lineage>
</organism>
<gene>
    <name evidence="2" type="ORF">LSAT_V11C400203310</name>
</gene>
<protein>
    <recommendedName>
        <fullName evidence="4">MULE transposase domain-containing protein</fullName>
    </recommendedName>
</protein>
<feature type="region of interest" description="Disordered" evidence="1">
    <location>
        <begin position="190"/>
        <end position="228"/>
    </location>
</feature>
<accession>A0A9R1XJQ7</accession>
<keyword evidence="3" id="KW-1185">Reference proteome</keyword>
<dbReference type="Proteomes" id="UP000235145">
    <property type="component" value="Unassembled WGS sequence"/>
</dbReference>
<dbReference type="AlphaFoldDB" id="A0A9R1XJQ7"/>
<dbReference type="PANTHER" id="PTHR31973">
    <property type="entry name" value="POLYPROTEIN, PUTATIVE-RELATED"/>
    <property type="match status" value="1"/>
</dbReference>
<feature type="compositionally biased region" description="Polar residues" evidence="1">
    <location>
        <begin position="201"/>
        <end position="213"/>
    </location>
</feature>
<evidence type="ECO:0000256" key="1">
    <source>
        <dbReference type="SAM" id="MobiDB-lite"/>
    </source>
</evidence>
<reference evidence="2 3" key="1">
    <citation type="journal article" date="2017" name="Nat. Commun.">
        <title>Genome assembly with in vitro proximity ligation data and whole-genome triplication in lettuce.</title>
        <authorList>
            <person name="Reyes-Chin-Wo S."/>
            <person name="Wang Z."/>
            <person name="Yang X."/>
            <person name="Kozik A."/>
            <person name="Arikit S."/>
            <person name="Song C."/>
            <person name="Xia L."/>
            <person name="Froenicke L."/>
            <person name="Lavelle D.O."/>
            <person name="Truco M.J."/>
            <person name="Xia R."/>
            <person name="Zhu S."/>
            <person name="Xu C."/>
            <person name="Xu H."/>
            <person name="Xu X."/>
            <person name="Cox K."/>
            <person name="Korf I."/>
            <person name="Meyers B.C."/>
            <person name="Michelmore R.W."/>
        </authorList>
    </citation>
    <scope>NUCLEOTIDE SEQUENCE [LARGE SCALE GENOMIC DNA]</scope>
    <source>
        <strain evidence="3">cv. Salinas</strain>
        <tissue evidence="2">Seedlings</tissue>
    </source>
</reference>